<gene>
    <name evidence="2" type="ORF">ASPZODRAFT_280184</name>
</gene>
<sequence length="103" mass="11247">MGGKGEGVVLVLVLVVVVVVVMAAVVANKGDPRDQGLAHPCAQLTGWLVKHRRFPVRWIGEGRPERSRSRSPLCSAHWLVGQTQAVSCSMDRGWVTEFMRGGR</sequence>
<dbReference type="VEuPathDB" id="FungiDB:ASPZODRAFT_280184"/>
<dbReference type="AlphaFoldDB" id="A0A1L9SUK2"/>
<proteinExistence type="predicted"/>
<evidence type="ECO:0000256" key="1">
    <source>
        <dbReference type="SAM" id="SignalP"/>
    </source>
</evidence>
<keyword evidence="3" id="KW-1185">Reference proteome</keyword>
<dbReference type="RefSeq" id="XP_022585388.1">
    <property type="nucleotide sequence ID" value="XM_022728106.1"/>
</dbReference>
<reference evidence="3" key="1">
    <citation type="journal article" date="2017" name="Genome Biol.">
        <title>Comparative genomics reveals high biological diversity and specific adaptations in the industrially and medically important fungal genus Aspergillus.</title>
        <authorList>
            <person name="de Vries R.P."/>
            <person name="Riley R."/>
            <person name="Wiebenga A."/>
            <person name="Aguilar-Osorio G."/>
            <person name="Amillis S."/>
            <person name="Uchima C.A."/>
            <person name="Anderluh G."/>
            <person name="Asadollahi M."/>
            <person name="Askin M."/>
            <person name="Barry K."/>
            <person name="Battaglia E."/>
            <person name="Bayram O."/>
            <person name="Benocci T."/>
            <person name="Braus-Stromeyer S.A."/>
            <person name="Caldana C."/>
            <person name="Canovas D."/>
            <person name="Cerqueira G.C."/>
            <person name="Chen F."/>
            <person name="Chen W."/>
            <person name="Choi C."/>
            <person name="Clum A."/>
            <person name="Dos Santos R.A."/>
            <person name="Damasio A.R."/>
            <person name="Diallinas G."/>
            <person name="Emri T."/>
            <person name="Fekete E."/>
            <person name="Flipphi M."/>
            <person name="Freyberg S."/>
            <person name="Gallo A."/>
            <person name="Gournas C."/>
            <person name="Habgood R."/>
            <person name="Hainaut M."/>
            <person name="Harispe M.L."/>
            <person name="Henrissat B."/>
            <person name="Hilden K.S."/>
            <person name="Hope R."/>
            <person name="Hossain A."/>
            <person name="Karabika E."/>
            <person name="Karaffa L."/>
            <person name="Karanyi Z."/>
            <person name="Krasevec N."/>
            <person name="Kuo A."/>
            <person name="Kusch H."/>
            <person name="LaButti K."/>
            <person name="Lagendijk E.L."/>
            <person name="Lapidus A."/>
            <person name="Levasseur A."/>
            <person name="Lindquist E."/>
            <person name="Lipzen A."/>
            <person name="Logrieco A.F."/>
            <person name="MacCabe A."/>
            <person name="Maekelae M.R."/>
            <person name="Malavazi I."/>
            <person name="Melin P."/>
            <person name="Meyer V."/>
            <person name="Mielnichuk N."/>
            <person name="Miskei M."/>
            <person name="Molnar A.P."/>
            <person name="Mule G."/>
            <person name="Ngan C.Y."/>
            <person name="Orejas M."/>
            <person name="Orosz E."/>
            <person name="Ouedraogo J.P."/>
            <person name="Overkamp K.M."/>
            <person name="Park H.-S."/>
            <person name="Perrone G."/>
            <person name="Piumi F."/>
            <person name="Punt P.J."/>
            <person name="Ram A.F."/>
            <person name="Ramon A."/>
            <person name="Rauscher S."/>
            <person name="Record E."/>
            <person name="Riano-Pachon D.M."/>
            <person name="Robert V."/>
            <person name="Roehrig J."/>
            <person name="Ruller R."/>
            <person name="Salamov A."/>
            <person name="Salih N.S."/>
            <person name="Samson R.A."/>
            <person name="Sandor E."/>
            <person name="Sanguinetti M."/>
            <person name="Schuetze T."/>
            <person name="Sepcic K."/>
            <person name="Shelest E."/>
            <person name="Sherlock G."/>
            <person name="Sophianopoulou V."/>
            <person name="Squina F.M."/>
            <person name="Sun H."/>
            <person name="Susca A."/>
            <person name="Todd R.B."/>
            <person name="Tsang A."/>
            <person name="Unkles S.E."/>
            <person name="van de Wiele N."/>
            <person name="van Rossen-Uffink D."/>
            <person name="Oliveira J.V."/>
            <person name="Vesth T.C."/>
            <person name="Visser J."/>
            <person name="Yu J.-H."/>
            <person name="Zhou M."/>
            <person name="Andersen M.R."/>
            <person name="Archer D.B."/>
            <person name="Baker S.E."/>
            <person name="Benoit I."/>
            <person name="Brakhage A.A."/>
            <person name="Braus G.H."/>
            <person name="Fischer R."/>
            <person name="Frisvad J.C."/>
            <person name="Goldman G.H."/>
            <person name="Houbraken J."/>
            <person name="Oakley B."/>
            <person name="Pocsi I."/>
            <person name="Scazzocchio C."/>
            <person name="Seiboth B."/>
            <person name="vanKuyk P.A."/>
            <person name="Wortman J."/>
            <person name="Dyer P.S."/>
            <person name="Grigoriev I.V."/>
        </authorList>
    </citation>
    <scope>NUCLEOTIDE SEQUENCE [LARGE SCALE GENOMIC DNA]</scope>
    <source>
        <strain evidence="3">CBS 506.65</strain>
    </source>
</reference>
<evidence type="ECO:0000313" key="2">
    <source>
        <dbReference type="EMBL" id="OJJ50878.1"/>
    </source>
</evidence>
<evidence type="ECO:0008006" key="4">
    <source>
        <dbReference type="Google" id="ProtNLM"/>
    </source>
</evidence>
<name>A0A1L9SUK2_9EURO</name>
<dbReference type="EMBL" id="KV878336">
    <property type="protein sequence ID" value="OJJ50878.1"/>
    <property type="molecule type" value="Genomic_DNA"/>
</dbReference>
<dbReference type="GeneID" id="34614570"/>
<keyword evidence="1" id="KW-0732">Signal</keyword>
<organism evidence="2 3">
    <name type="scientific">Penicilliopsis zonata CBS 506.65</name>
    <dbReference type="NCBI Taxonomy" id="1073090"/>
    <lineage>
        <taxon>Eukaryota</taxon>
        <taxon>Fungi</taxon>
        <taxon>Dikarya</taxon>
        <taxon>Ascomycota</taxon>
        <taxon>Pezizomycotina</taxon>
        <taxon>Eurotiomycetes</taxon>
        <taxon>Eurotiomycetidae</taxon>
        <taxon>Eurotiales</taxon>
        <taxon>Aspergillaceae</taxon>
        <taxon>Penicilliopsis</taxon>
    </lineage>
</organism>
<accession>A0A1L9SUK2</accession>
<evidence type="ECO:0000313" key="3">
    <source>
        <dbReference type="Proteomes" id="UP000184188"/>
    </source>
</evidence>
<feature type="signal peptide" evidence="1">
    <location>
        <begin position="1"/>
        <end position="23"/>
    </location>
</feature>
<dbReference type="Proteomes" id="UP000184188">
    <property type="component" value="Unassembled WGS sequence"/>
</dbReference>
<protein>
    <recommendedName>
        <fullName evidence="4">Secreted protein</fullName>
    </recommendedName>
</protein>
<feature type="chain" id="PRO_5009887571" description="Secreted protein" evidence="1">
    <location>
        <begin position="24"/>
        <end position="103"/>
    </location>
</feature>